<evidence type="ECO:0000256" key="11">
    <source>
        <dbReference type="SAM" id="Phobius"/>
    </source>
</evidence>
<dbReference type="Pfam" id="PF07787">
    <property type="entry name" value="TMEM43"/>
    <property type="match status" value="1"/>
</dbReference>
<evidence type="ECO:0000256" key="8">
    <source>
        <dbReference type="ARBA" id="ARBA00023136"/>
    </source>
</evidence>
<organism evidence="12 13">
    <name type="scientific">Prymnesium parvum</name>
    <name type="common">Toxic golden alga</name>
    <dbReference type="NCBI Taxonomy" id="97485"/>
    <lineage>
        <taxon>Eukaryota</taxon>
        <taxon>Haptista</taxon>
        <taxon>Haptophyta</taxon>
        <taxon>Prymnesiophyceae</taxon>
        <taxon>Prymnesiales</taxon>
        <taxon>Prymnesiaceae</taxon>
        <taxon>Prymnesium</taxon>
    </lineage>
</organism>
<sequence length="416" mass="44596">MAMAVTERNSPVAGHHERTTVAHTRASRRGPRQDSLSSSCVGAALGVVLLLVATALLWANEGIAVRTARSLDEARAAVWEGALADAPSGALVHVVGKLDGERTLSDEDYGLRTRSLSLRRVAEVYQWKETKETHTKPIGGGRGHRPLEQEVTTYKYDSLWARHAIDSQGFHDPNFINPRWEGAIEAASSGTGLPFSASAWKQPSVQLAGLQLSAELQAMADVTQPISPQRLPEWGSGAILSGGHVYSSRDCSVRPRVGCVRLHWVHAPLQVVSVLAAAQRGRLVPWPNSQGDQYEIAKLSFGEHSAAAILSEAHAANNSATWIKRGAGLLLMWLGWSLLMGPASYIASWLPILGRLVGYVLAVVALCSAVVQSLTVIAIAWVVHRPLLGTLLLASAVAIACGGIRFAIHGFAKQKK</sequence>
<keyword evidence="6" id="KW-0256">Endoplasmic reticulum</keyword>
<comment type="similarity">
    <text evidence="4">Belongs to the TMEM43 family.</text>
</comment>
<proteinExistence type="inferred from homology"/>
<dbReference type="GO" id="GO:0005637">
    <property type="term" value="C:nuclear inner membrane"/>
    <property type="evidence" value="ECO:0007669"/>
    <property type="project" value="TreeGrafter"/>
</dbReference>
<dbReference type="GO" id="GO:0005789">
    <property type="term" value="C:endoplasmic reticulum membrane"/>
    <property type="evidence" value="ECO:0007669"/>
    <property type="project" value="UniProtKB-SubCell"/>
</dbReference>
<dbReference type="GO" id="GO:0006629">
    <property type="term" value="P:lipid metabolic process"/>
    <property type="evidence" value="ECO:0007669"/>
    <property type="project" value="TreeGrafter"/>
</dbReference>
<evidence type="ECO:0000256" key="5">
    <source>
        <dbReference type="ARBA" id="ARBA00022692"/>
    </source>
</evidence>
<comment type="subcellular location">
    <subcellularLocation>
        <location evidence="1">Endomembrane system</location>
        <topology evidence="1">Multi-pass membrane protein</topology>
    </subcellularLocation>
    <subcellularLocation>
        <location evidence="3">Endoplasmic reticulum membrane</location>
    </subcellularLocation>
    <subcellularLocation>
        <location evidence="2">Nucleus envelope</location>
    </subcellularLocation>
</comment>
<evidence type="ECO:0000256" key="3">
    <source>
        <dbReference type="ARBA" id="ARBA00004586"/>
    </source>
</evidence>
<protein>
    <recommendedName>
        <fullName evidence="14">Transmembrane 9 superfamily member</fullName>
    </recommendedName>
</protein>
<comment type="caution">
    <text evidence="12">The sequence shown here is derived from an EMBL/GenBank/DDBJ whole genome shotgun (WGS) entry which is preliminary data.</text>
</comment>
<keyword evidence="7 11" id="KW-1133">Transmembrane helix</keyword>
<name>A0AB34IJK6_PRYPA</name>
<evidence type="ECO:0000256" key="4">
    <source>
        <dbReference type="ARBA" id="ARBA00006627"/>
    </source>
</evidence>
<evidence type="ECO:0008006" key="14">
    <source>
        <dbReference type="Google" id="ProtNLM"/>
    </source>
</evidence>
<dbReference type="AlphaFoldDB" id="A0AB34IJK6"/>
<dbReference type="GO" id="GO:0071763">
    <property type="term" value="P:nuclear membrane organization"/>
    <property type="evidence" value="ECO:0007669"/>
    <property type="project" value="TreeGrafter"/>
</dbReference>
<evidence type="ECO:0000313" key="12">
    <source>
        <dbReference type="EMBL" id="KAL1499807.1"/>
    </source>
</evidence>
<evidence type="ECO:0000256" key="9">
    <source>
        <dbReference type="ARBA" id="ARBA00023242"/>
    </source>
</evidence>
<dbReference type="InterPro" id="IPR012430">
    <property type="entry name" value="TMEM43_fam"/>
</dbReference>
<feature type="transmembrane region" description="Helical" evidence="11">
    <location>
        <begin position="387"/>
        <end position="408"/>
    </location>
</feature>
<dbReference type="PANTHER" id="PTHR13416:SF2">
    <property type="entry name" value="TRANSMEMBRANE PROTEIN 43"/>
    <property type="match status" value="1"/>
</dbReference>
<dbReference type="EMBL" id="JBGBPQ010000024">
    <property type="protein sequence ID" value="KAL1499807.1"/>
    <property type="molecule type" value="Genomic_DNA"/>
</dbReference>
<evidence type="ECO:0000256" key="6">
    <source>
        <dbReference type="ARBA" id="ARBA00022824"/>
    </source>
</evidence>
<evidence type="ECO:0000256" key="2">
    <source>
        <dbReference type="ARBA" id="ARBA00004259"/>
    </source>
</evidence>
<keyword evidence="5 11" id="KW-0812">Transmembrane</keyword>
<gene>
    <name evidence="12" type="ORF">AB1Y20_012492</name>
</gene>
<keyword evidence="8 11" id="KW-0472">Membrane</keyword>
<dbReference type="PANTHER" id="PTHR13416">
    <property type="match status" value="1"/>
</dbReference>
<feature type="transmembrane region" description="Helical" evidence="11">
    <location>
        <begin position="359"/>
        <end position="381"/>
    </location>
</feature>
<accession>A0AB34IJK6</accession>
<keyword evidence="13" id="KW-1185">Reference proteome</keyword>
<keyword evidence="9" id="KW-0539">Nucleus</keyword>
<feature type="transmembrane region" description="Helical" evidence="11">
    <location>
        <begin position="327"/>
        <end position="347"/>
    </location>
</feature>
<evidence type="ECO:0000256" key="1">
    <source>
        <dbReference type="ARBA" id="ARBA00004127"/>
    </source>
</evidence>
<evidence type="ECO:0000313" key="13">
    <source>
        <dbReference type="Proteomes" id="UP001515480"/>
    </source>
</evidence>
<dbReference type="Proteomes" id="UP001515480">
    <property type="component" value="Unassembled WGS sequence"/>
</dbReference>
<feature type="region of interest" description="Disordered" evidence="10">
    <location>
        <begin position="1"/>
        <end position="37"/>
    </location>
</feature>
<evidence type="ECO:0000256" key="7">
    <source>
        <dbReference type="ARBA" id="ARBA00022989"/>
    </source>
</evidence>
<feature type="transmembrane region" description="Helical" evidence="11">
    <location>
        <begin position="35"/>
        <end position="59"/>
    </location>
</feature>
<reference evidence="12 13" key="1">
    <citation type="journal article" date="2024" name="Science">
        <title>Giant polyketide synthase enzymes in the biosynthesis of giant marine polyether toxins.</title>
        <authorList>
            <person name="Fallon T.R."/>
            <person name="Shende V.V."/>
            <person name="Wierzbicki I.H."/>
            <person name="Pendleton A.L."/>
            <person name="Watervoot N.F."/>
            <person name="Auber R.P."/>
            <person name="Gonzalez D.J."/>
            <person name="Wisecaver J.H."/>
            <person name="Moore B.S."/>
        </authorList>
    </citation>
    <scope>NUCLEOTIDE SEQUENCE [LARGE SCALE GENOMIC DNA]</scope>
    <source>
        <strain evidence="12 13">12B1</strain>
    </source>
</reference>
<evidence type="ECO:0000256" key="10">
    <source>
        <dbReference type="SAM" id="MobiDB-lite"/>
    </source>
</evidence>